<dbReference type="Pfam" id="PF08534">
    <property type="entry name" value="Redoxin"/>
    <property type="match status" value="1"/>
</dbReference>
<dbReference type="InterPro" id="IPR013766">
    <property type="entry name" value="Thioredoxin_domain"/>
</dbReference>
<dbReference type="RefSeq" id="WP_082332559.1">
    <property type="nucleotide sequence ID" value="NZ_LGRV01000003.1"/>
</dbReference>
<dbReference type="CDD" id="cd02966">
    <property type="entry name" value="TlpA_like_family"/>
    <property type="match status" value="1"/>
</dbReference>
<comment type="caution">
    <text evidence="3">The sequence shown here is derived from an EMBL/GenBank/DDBJ whole genome shotgun (WGS) entry which is preliminary data.</text>
</comment>
<dbReference type="InterPro" id="IPR036249">
    <property type="entry name" value="Thioredoxin-like_sf"/>
</dbReference>
<evidence type="ECO:0000256" key="1">
    <source>
        <dbReference type="SAM" id="Phobius"/>
    </source>
</evidence>
<keyword evidence="1" id="KW-1133">Transmembrane helix</keyword>
<dbReference type="SUPFAM" id="SSF52833">
    <property type="entry name" value="Thioredoxin-like"/>
    <property type="match status" value="1"/>
</dbReference>
<name>A0ABR5JYX0_9BACI</name>
<dbReference type="Gene3D" id="3.40.30.10">
    <property type="entry name" value="Glutaredoxin"/>
    <property type="match status" value="1"/>
</dbReference>
<keyword evidence="1" id="KW-0472">Membrane</keyword>
<dbReference type="PANTHER" id="PTHR42852">
    <property type="entry name" value="THIOL:DISULFIDE INTERCHANGE PROTEIN DSBE"/>
    <property type="match status" value="1"/>
</dbReference>
<dbReference type="InterPro" id="IPR013740">
    <property type="entry name" value="Redoxin"/>
</dbReference>
<evidence type="ECO:0000259" key="2">
    <source>
        <dbReference type="PROSITE" id="PS51352"/>
    </source>
</evidence>
<keyword evidence="4" id="KW-1185">Reference proteome</keyword>
<protein>
    <recommendedName>
        <fullName evidence="2">Thioredoxin domain-containing protein</fullName>
    </recommendedName>
</protein>
<proteinExistence type="predicted"/>
<dbReference type="Proteomes" id="UP000050668">
    <property type="component" value="Unassembled WGS sequence"/>
</dbReference>
<accession>A0ABR5JYX0</accession>
<dbReference type="PANTHER" id="PTHR42852:SF13">
    <property type="entry name" value="PROTEIN DIPZ"/>
    <property type="match status" value="1"/>
</dbReference>
<reference evidence="4" key="1">
    <citation type="submission" date="2015-07" db="EMBL/GenBank/DDBJ databases">
        <title>Fjat-14205 dsm 2895.</title>
        <authorList>
            <person name="Liu B."/>
            <person name="Wang J."/>
            <person name="Zhu Y."/>
            <person name="Liu G."/>
            <person name="Chen Q."/>
            <person name="Chen Z."/>
            <person name="Lan J."/>
            <person name="Che J."/>
            <person name="Ge C."/>
            <person name="Shi H."/>
            <person name="Pan Z."/>
            <person name="Liu X."/>
        </authorList>
    </citation>
    <scope>NUCLEOTIDE SEQUENCE [LARGE SCALE GENOMIC DNA]</scope>
    <source>
        <strain evidence="4">DSM 25560</strain>
    </source>
</reference>
<evidence type="ECO:0000313" key="3">
    <source>
        <dbReference type="EMBL" id="KOS67850.1"/>
    </source>
</evidence>
<organism evidence="3 4">
    <name type="scientific">Lysinibacillus contaminans</name>
    <dbReference type="NCBI Taxonomy" id="1293441"/>
    <lineage>
        <taxon>Bacteria</taxon>
        <taxon>Bacillati</taxon>
        <taxon>Bacillota</taxon>
        <taxon>Bacilli</taxon>
        <taxon>Bacillales</taxon>
        <taxon>Bacillaceae</taxon>
        <taxon>Lysinibacillus</taxon>
    </lineage>
</organism>
<sequence>MKAKKRIGLIISLVLIVTLIGIVVKNEFANDQTFNALIKTEDGTEQIAYETKLVRLDKSETIMEDYKGKILVLNFWTSWCGYCINEVPELNKFYKKLPKNVEFLAINMTSDEKSAKSAEKFRKQYNIKFPIFLDEKGLIQKSFGIISYPTTLIIDSDGVVQYRIQGEVNRDQLNDLVSQL</sequence>
<dbReference type="InterPro" id="IPR050553">
    <property type="entry name" value="Thioredoxin_ResA/DsbE_sf"/>
</dbReference>
<dbReference type="PROSITE" id="PS51352">
    <property type="entry name" value="THIOREDOXIN_2"/>
    <property type="match status" value="1"/>
</dbReference>
<keyword evidence="1" id="KW-0812">Transmembrane</keyword>
<feature type="domain" description="Thioredoxin" evidence="2">
    <location>
        <begin position="27"/>
        <end position="180"/>
    </location>
</feature>
<feature type="transmembrane region" description="Helical" evidence="1">
    <location>
        <begin position="7"/>
        <end position="24"/>
    </location>
</feature>
<gene>
    <name evidence="3" type="ORF">AEA09_04290</name>
</gene>
<dbReference type="EMBL" id="LGRV01000003">
    <property type="protein sequence ID" value="KOS67850.1"/>
    <property type="molecule type" value="Genomic_DNA"/>
</dbReference>
<evidence type="ECO:0000313" key="4">
    <source>
        <dbReference type="Proteomes" id="UP000050668"/>
    </source>
</evidence>